<evidence type="ECO:0000313" key="2">
    <source>
        <dbReference type="Proteomes" id="UP000254033"/>
    </source>
</evidence>
<dbReference type="RefSeq" id="WP_181874814.1">
    <property type="nucleotide sequence ID" value="NZ_UGNY01000001.1"/>
</dbReference>
<dbReference type="GO" id="GO:0016874">
    <property type="term" value="F:ligase activity"/>
    <property type="evidence" value="ECO:0007669"/>
    <property type="project" value="UniProtKB-KW"/>
</dbReference>
<dbReference type="InterPro" id="IPR004344">
    <property type="entry name" value="TTL/TTLL_fam"/>
</dbReference>
<dbReference type="Proteomes" id="UP000254033">
    <property type="component" value="Unassembled WGS sequence"/>
</dbReference>
<accession>A0A378IP85</accession>
<dbReference type="PANTHER" id="PTHR46069">
    <property type="entry name" value="TUBULIN TYROSINE LIGASE"/>
    <property type="match status" value="1"/>
</dbReference>
<dbReference type="EMBL" id="UGNY01000001">
    <property type="protein sequence ID" value="STX37057.1"/>
    <property type="molecule type" value="Genomic_DNA"/>
</dbReference>
<dbReference type="PANTHER" id="PTHR46069:SF1">
    <property type="entry name" value="CHROMOSOME UNDETERMINED SCAFFOLD_125, WHOLE GENOME SHOTGUN SEQUENCE"/>
    <property type="match status" value="1"/>
</dbReference>
<keyword evidence="1" id="KW-0436">Ligase</keyword>
<dbReference type="Gene3D" id="3.30.470.20">
    <property type="entry name" value="ATP-grasp fold, B domain"/>
    <property type="match status" value="1"/>
</dbReference>
<reference evidence="1 2" key="1">
    <citation type="submission" date="2018-06" db="EMBL/GenBank/DDBJ databases">
        <authorList>
            <consortium name="Pathogen Informatics"/>
            <person name="Doyle S."/>
        </authorList>
    </citation>
    <scope>NUCLEOTIDE SEQUENCE [LARGE SCALE GENOMIC DNA]</scope>
    <source>
        <strain evidence="1 2">NCTC11978</strain>
    </source>
</reference>
<protein>
    <submittedName>
        <fullName evidence="1">Tubulin-tyrosine ligase family</fullName>
    </submittedName>
</protein>
<dbReference type="PROSITE" id="PS51221">
    <property type="entry name" value="TTL"/>
    <property type="match status" value="1"/>
</dbReference>
<dbReference type="AlphaFoldDB" id="A0A378IP85"/>
<evidence type="ECO:0000313" key="1">
    <source>
        <dbReference type="EMBL" id="STX37057.1"/>
    </source>
</evidence>
<name>A0A378IP85_9GAMM</name>
<proteinExistence type="predicted"/>
<gene>
    <name evidence="1" type="ORF">NCTC11978_00205</name>
</gene>
<dbReference type="Pfam" id="PF03133">
    <property type="entry name" value="TTL"/>
    <property type="match status" value="1"/>
</dbReference>
<organism evidence="1 2">
    <name type="scientific">Legionella feeleii</name>
    <dbReference type="NCBI Taxonomy" id="453"/>
    <lineage>
        <taxon>Bacteria</taxon>
        <taxon>Pseudomonadati</taxon>
        <taxon>Pseudomonadota</taxon>
        <taxon>Gammaproteobacteria</taxon>
        <taxon>Legionellales</taxon>
        <taxon>Legionellaceae</taxon>
        <taxon>Legionella</taxon>
    </lineage>
</organism>
<sequence>MSSLTDNDRQYYFFLTETQSPTQYNLCRYLQEQGWSSSHLEEQADFGEGNLHFNLQAAEQLEFKHRLAELVHKFCSAVMPLTYCINDQNWPSVLQDIADKYYRHGWQYLDQIDNLVWILKPALLNNGKEIKIFQKLSELEQHFLSNKRLGGEQVLQRYLTEPHLLRDRHKYSIRMFVVLTNYAGVYLYPQGYFNVALHPFEPKNFIDLRPHLTNEHLSHEEANVVQIPAQRFATFTVFYPLIKSILAEIMRGLQQLYPQAFVCDKRRELAIFGFDFMVDKDQRLWLLEANHGPCFPIDDEHPLQKYLYYDFWQAFIASFVMPIATECTIEQIQYQQFEPI</sequence>
<dbReference type="SUPFAM" id="SSF56059">
    <property type="entry name" value="Glutathione synthetase ATP-binding domain-like"/>
    <property type="match status" value="1"/>
</dbReference>